<keyword evidence="2" id="KW-0680">Restriction system</keyword>
<accession>A0A783X9N5</accession>
<evidence type="ECO:0000256" key="3">
    <source>
        <dbReference type="ARBA" id="ARBA00023125"/>
    </source>
</evidence>
<proteinExistence type="inferred from homology"/>
<sequence>MSELSYLEKLLDGVEVEWKTLEDISIKISSGGTPKTGVSEFYDGDIPWLRTQEVNFCDIWDTEVKITESGVKNSSAKWIPKNCVIVAMYGATVGKIGINKIPMTTNQACANIQLNEEVAHYRYVFHFLCSQYTYIKSLGTGSQTNINAQIVKNIKIPIPCPDNPEKSLAIQSEIVRILDKFTA</sequence>
<dbReference type="Gene3D" id="1.10.287.1120">
    <property type="entry name" value="Bipartite methylase S protein"/>
    <property type="match status" value="1"/>
</dbReference>
<dbReference type="GO" id="GO:0004519">
    <property type="term" value="F:endonuclease activity"/>
    <property type="evidence" value="ECO:0007669"/>
    <property type="project" value="UniProtKB-KW"/>
</dbReference>
<dbReference type="Pfam" id="PF01420">
    <property type="entry name" value="Methylase_S"/>
    <property type="match status" value="1"/>
</dbReference>
<comment type="caution">
    <text evidence="5">The sequence shown here is derived from an EMBL/GenBank/DDBJ whole genome shotgun (WGS) entry which is preliminary data.</text>
</comment>
<evidence type="ECO:0000256" key="1">
    <source>
        <dbReference type="ARBA" id="ARBA00010923"/>
    </source>
</evidence>
<name>A0A783X9N5_ECOLX</name>
<dbReference type="InterPro" id="IPR000055">
    <property type="entry name" value="Restrct_endonuc_typeI_TRD"/>
</dbReference>
<dbReference type="PANTHER" id="PTHR30408:SF12">
    <property type="entry name" value="TYPE I RESTRICTION ENZYME MJAVIII SPECIFICITY SUBUNIT"/>
    <property type="match status" value="1"/>
</dbReference>
<evidence type="ECO:0000313" key="5">
    <source>
        <dbReference type="EMBL" id="HAH1915036.1"/>
    </source>
</evidence>
<protein>
    <submittedName>
        <fullName evidence="5">Restriction endonuclease subunit S</fullName>
    </submittedName>
</protein>
<evidence type="ECO:0000256" key="2">
    <source>
        <dbReference type="ARBA" id="ARBA00022747"/>
    </source>
</evidence>
<dbReference type="RefSeq" id="WP_197347949.1">
    <property type="nucleotide sequence ID" value="NZ_JADZNX010000323.1"/>
</dbReference>
<reference evidence="5" key="1">
    <citation type="journal article" date="2018" name="Genome Biol.">
        <title>SKESA: strategic k-mer extension for scrupulous assemblies.</title>
        <authorList>
            <person name="Souvorov A."/>
            <person name="Agarwala R."/>
            <person name="Lipman D.J."/>
        </authorList>
    </citation>
    <scope>NUCLEOTIDE SEQUENCE</scope>
    <source>
        <strain evidence="5">EC00759</strain>
    </source>
</reference>
<dbReference type="PANTHER" id="PTHR30408">
    <property type="entry name" value="TYPE-1 RESTRICTION ENZYME ECOKI SPECIFICITY PROTEIN"/>
    <property type="match status" value="1"/>
</dbReference>
<keyword evidence="5" id="KW-0540">Nuclease</keyword>
<dbReference type="GO" id="GO:0009307">
    <property type="term" value="P:DNA restriction-modification system"/>
    <property type="evidence" value="ECO:0007669"/>
    <property type="project" value="UniProtKB-KW"/>
</dbReference>
<dbReference type="InterPro" id="IPR044946">
    <property type="entry name" value="Restrct_endonuc_typeI_TRD_sf"/>
</dbReference>
<dbReference type="CDD" id="cd17294">
    <property type="entry name" value="RMtype1_S_MmaC7ORF19P_TRD1-CR1_like"/>
    <property type="match status" value="1"/>
</dbReference>
<comment type="similarity">
    <text evidence="1">Belongs to the type-I restriction system S methylase family.</text>
</comment>
<dbReference type="Gene3D" id="3.90.220.20">
    <property type="entry name" value="DNA methylase specificity domains"/>
    <property type="match status" value="1"/>
</dbReference>
<evidence type="ECO:0000259" key="4">
    <source>
        <dbReference type="Pfam" id="PF01420"/>
    </source>
</evidence>
<dbReference type="InterPro" id="IPR052021">
    <property type="entry name" value="Type-I_RS_S_subunit"/>
</dbReference>
<keyword evidence="3" id="KW-0238">DNA-binding</keyword>
<dbReference type="SUPFAM" id="SSF116734">
    <property type="entry name" value="DNA methylase specificity domain"/>
    <property type="match status" value="1"/>
</dbReference>
<feature type="non-terminal residue" evidence="5">
    <location>
        <position position="183"/>
    </location>
</feature>
<reference evidence="5" key="2">
    <citation type="submission" date="2019-12" db="EMBL/GenBank/DDBJ databases">
        <authorList>
            <consortium name="NCBI Pathogen Detection Project"/>
        </authorList>
    </citation>
    <scope>NUCLEOTIDE SEQUENCE</scope>
    <source>
        <strain evidence="5">EC00759</strain>
    </source>
</reference>
<dbReference type="EMBL" id="DABAPH010000084">
    <property type="protein sequence ID" value="HAH1915036.1"/>
    <property type="molecule type" value="Genomic_DNA"/>
</dbReference>
<dbReference type="GO" id="GO:0003677">
    <property type="term" value="F:DNA binding"/>
    <property type="evidence" value="ECO:0007669"/>
    <property type="project" value="UniProtKB-KW"/>
</dbReference>
<gene>
    <name evidence="5" type="ORF">GRC89_24350</name>
</gene>
<organism evidence="5">
    <name type="scientific">Escherichia coli</name>
    <dbReference type="NCBI Taxonomy" id="562"/>
    <lineage>
        <taxon>Bacteria</taxon>
        <taxon>Pseudomonadati</taxon>
        <taxon>Pseudomonadota</taxon>
        <taxon>Gammaproteobacteria</taxon>
        <taxon>Enterobacterales</taxon>
        <taxon>Enterobacteriaceae</taxon>
        <taxon>Escherichia</taxon>
    </lineage>
</organism>
<keyword evidence="5" id="KW-0255">Endonuclease</keyword>
<keyword evidence="5" id="KW-0378">Hydrolase</keyword>
<feature type="domain" description="Type I restriction modification DNA specificity" evidence="4">
    <location>
        <begin position="15"/>
        <end position="183"/>
    </location>
</feature>
<dbReference type="AlphaFoldDB" id="A0A783X9N5"/>